<dbReference type="GO" id="GO:0008324">
    <property type="term" value="F:monoatomic cation transmembrane transporter activity"/>
    <property type="evidence" value="ECO:0007669"/>
    <property type="project" value="InterPro"/>
</dbReference>
<dbReference type="InterPro" id="IPR006037">
    <property type="entry name" value="RCK_C"/>
</dbReference>
<feature type="domain" description="RCK C-terminal" evidence="8">
    <location>
        <begin position="313"/>
        <end position="398"/>
    </location>
</feature>
<dbReference type="EMBL" id="CP029843">
    <property type="protein sequence ID" value="AWV05747.1"/>
    <property type="molecule type" value="Genomic_DNA"/>
</dbReference>
<dbReference type="Pfam" id="PF03600">
    <property type="entry name" value="CitMHS"/>
    <property type="match status" value="1"/>
</dbReference>
<dbReference type="InterPro" id="IPR051679">
    <property type="entry name" value="DASS-Related_Transporters"/>
</dbReference>
<feature type="transmembrane region" description="Helical" evidence="7">
    <location>
        <begin position="16"/>
        <end position="35"/>
    </location>
</feature>
<organism evidence="9 10">
    <name type="scientific">Marilutibacter maris</name>
    <dbReference type="NCBI Taxonomy" id="1605891"/>
    <lineage>
        <taxon>Bacteria</taxon>
        <taxon>Pseudomonadati</taxon>
        <taxon>Pseudomonadota</taxon>
        <taxon>Gammaproteobacteria</taxon>
        <taxon>Lysobacterales</taxon>
        <taxon>Lysobacteraceae</taxon>
        <taxon>Marilutibacter</taxon>
    </lineage>
</organism>
<dbReference type="AlphaFoldDB" id="A0A2U9T3I5"/>
<evidence type="ECO:0000256" key="5">
    <source>
        <dbReference type="ARBA" id="ARBA00022989"/>
    </source>
</evidence>
<feature type="transmembrane region" description="Helical" evidence="7">
    <location>
        <begin position="545"/>
        <end position="563"/>
    </location>
</feature>
<evidence type="ECO:0000259" key="8">
    <source>
        <dbReference type="PROSITE" id="PS51202"/>
    </source>
</evidence>
<keyword evidence="4" id="KW-0677">Repeat</keyword>
<dbReference type="GO" id="GO:0005886">
    <property type="term" value="C:plasma membrane"/>
    <property type="evidence" value="ECO:0007669"/>
    <property type="project" value="TreeGrafter"/>
</dbReference>
<feature type="transmembrane region" description="Helical" evidence="7">
    <location>
        <begin position="72"/>
        <end position="90"/>
    </location>
</feature>
<dbReference type="Proteomes" id="UP000249447">
    <property type="component" value="Chromosome"/>
</dbReference>
<dbReference type="GO" id="GO:0006813">
    <property type="term" value="P:potassium ion transport"/>
    <property type="evidence" value="ECO:0007669"/>
    <property type="project" value="InterPro"/>
</dbReference>
<dbReference type="InterPro" id="IPR004680">
    <property type="entry name" value="Cit_transptr-like_dom"/>
</dbReference>
<feature type="transmembrane region" description="Helical" evidence="7">
    <location>
        <begin position="188"/>
        <end position="210"/>
    </location>
</feature>
<gene>
    <name evidence="9" type="ORF">C9I47_0021</name>
</gene>
<name>A0A2U9T3I5_9GAMM</name>
<dbReference type="Pfam" id="PF02080">
    <property type="entry name" value="TrkA_C"/>
    <property type="match status" value="1"/>
</dbReference>
<dbReference type="SUPFAM" id="SSF116726">
    <property type="entry name" value="TrkA C-terminal domain-like"/>
    <property type="match status" value="2"/>
</dbReference>
<evidence type="ECO:0000256" key="1">
    <source>
        <dbReference type="ARBA" id="ARBA00004141"/>
    </source>
</evidence>
<feature type="transmembrane region" description="Helical" evidence="7">
    <location>
        <begin position="461"/>
        <end position="479"/>
    </location>
</feature>
<evidence type="ECO:0000256" key="7">
    <source>
        <dbReference type="SAM" id="Phobius"/>
    </source>
</evidence>
<protein>
    <submittedName>
        <fullName evidence="9">Potassium transporter TrkA</fullName>
    </submittedName>
</protein>
<evidence type="ECO:0000256" key="2">
    <source>
        <dbReference type="ARBA" id="ARBA00022448"/>
    </source>
</evidence>
<evidence type="ECO:0000256" key="3">
    <source>
        <dbReference type="ARBA" id="ARBA00022692"/>
    </source>
</evidence>
<keyword evidence="3 7" id="KW-0812">Transmembrane</keyword>
<sequence>MDVPSPGFIQLVMSQVSWQQVTFLLILAGALYLFVSERLRVDVTAMLTLLALVVTGVLDSRQALSGFASEPAIIVAAVFVISGGLAATGITERIGQWIGRVSGRTESRAIAVVMPVVAALSSFTHHVMVTAMMLPILTRFARARGLSASRLLMPMSFAASLGTTLTLVSAPAFLLANNLIQRTGAEGLGIFSITPIGIALVLIGMVYMLLTHWLLPKRGGDTGDDEYMRLDRYRTELLVIEGSRWSTRPLADLQKALGDRFRLVGWMRDGKLRKDLGPTSPLISGDVLLVEASADALASLHDDPGLDLNAVARFGDTVTGDGEAQLVQAVVAPGSEFIGHSVRELDFSRRFHAVIAGLWRRDGSIAPRIADARLREGDLLVLWGKPARFAELASHHGFLMLVPFAGEAKRRVRAPLALMVMAATVLAAATEWLPVPLAFLLGAVAMVATRCVDIEQAYREIDVRIFVMIAGVIPLGIAMEQTGTASLMARGLLHVVSDWSPLAVLLVVFTAAGLLTQILSDAATTVLLGPIAISLAQSLGLPPTPFVVCTALGAVASFLVPIGHHGNLLILGPGQYRFSDFIRIGLPLTMMLAFASAWMARWLWLGGPLLPSSFGGV</sequence>
<evidence type="ECO:0000256" key="6">
    <source>
        <dbReference type="ARBA" id="ARBA00023136"/>
    </source>
</evidence>
<evidence type="ECO:0000313" key="9">
    <source>
        <dbReference type="EMBL" id="AWV05747.1"/>
    </source>
</evidence>
<reference evidence="9 10" key="1">
    <citation type="submission" date="2018-05" db="EMBL/GenBank/DDBJ databases">
        <title>The complete genome of Lysobacter maris HZ9B, a marine bacterium antagonistic against terrestrial plant pathogens.</title>
        <authorList>
            <person name="Zhang X.-Q."/>
        </authorList>
    </citation>
    <scope>NUCLEOTIDE SEQUENCE [LARGE SCALE GENOMIC DNA]</scope>
    <source>
        <strain evidence="9 10">HZ9B</strain>
    </source>
</reference>
<feature type="transmembrane region" description="Helical" evidence="7">
    <location>
        <begin position="499"/>
        <end position="515"/>
    </location>
</feature>
<accession>A0A2U9T3I5</accession>
<keyword evidence="6 7" id="KW-0472">Membrane</keyword>
<dbReference type="RefSeq" id="WP_223250207.1">
    <property type="nucleotide sequence ID" value="NZ_CP029843.1"/>
</dbReference>
<feature type="transmembrane region" description="Helical" evidence="7">
    <location>
        <begin position="110"/>
        <end position="134"/>
    </location>
</feature>
<comment type="subcellular location">
    <subcellularLocation>
        <location evidence="1">Membrane</location>
        <topology evidence="1">Multi-pass membrane protein</topology>
    </subcellularLocation>
</comment>
<feature type="transmembrane region" description="Helical" evidence="7">
    <location>
        <begin position="522"/>
        <end position="539"/>
    </location>
</feature>
<dbReference type="PANTHER" id="PTHR43652">
    <property type="entry name" value="BASIC AMINO ACID ANTIPORTER YFCC-RELATED"/>
    <property type="match status" value="1"/>
</dbReference>
<keyword evidence="5 7" id="KW-1133">Transmembrane helix</keyword>
<evidence type="ECO:0000313" key="10">
    <source>
        <dbReference type="Proteomes" id="UP000249447"/>
    </source>
</evidence>
<dbReference type="PANTHER" id="PTHR43652:SF2">
    <property type="entry name" value="BASIC AMINO ACID ANTIPORTER YFCC-RELATED"/>
    <property type="match status" value="1"/>
</dbReference>
<dbReference type="Gene3D" id="3.30.70.1450">
    <property type="entry name" value="Regulator of K+ conductance, C-terminal domain"/>
    <property type="match status" value="1"/>
</dbReference>
<feature type="transmembrane region" description="Helical" evidence="7">
    <location>
        <begin position="584"/>
        <end position="604"/>
    </location>
</feature>
<feature type="transmembrane region" description="Helical" evidence="7">
    <location>
        <begin position="41"/>
        <end position="60"/>
    </location>
</feature>
<proteinExistence type="predicted"/>
<dbReference type="PROSITE" id="PS51202">
    <property type="entry name" value="RCK_C"/>
    <property type="match status" value="1"/>
</dbReference>
<keyword evidence="10" id="KW-1185">Reference proteome</keyword>
<dbReference type="CDD" id="cd01115">
    <property type="entry name" value="SLC13_permease"/>
    <property type="match status" value="1"/>
</dbReference>
<keyword evidence="2" id="KW-0813">Transport</keyword>
<feature type="transmembrane region" description="Helical" evidence="7">
    <location>
        <begin position="155"/>
        <end position="176"/>
    </location>
</feature>
<dbReference type="KEGG" id="lmb:C9I47_0021"/>
<evidence type="ECO:0000256" key="4">
    <source>
        <dbReference type="ARBA" id="ARBA00022737"/>
    </source>
</evidence>
<dbReference type="InterPro" id="IPR036721">
    <property type="entry name" value="RCK_C_sf"/>
</dbReference>